<gene>
    <name evidence="1" type="ORF">E4U09_004033</name>
</gene>
<evidence type="ECO:0000313" key="1">
    <source>
        <dbReference type="EMBL" id="KAG6291237.1"/>
    </source>
</evidence>
<dbReference type="AlphaFoldDB" id="A0A9P7U013"/>
<accession>A0A9P7U013</accession>
<name>A0A9P7U013_9HYPO</name>
<dbReference type="Proteomes" id="UP000707071">
    <property type="component" value="Unassembled WGS sequence"/>
</dbReference>
<dbReference type="EMBL" id="SRRH01000320">
    <property type="protein sequence ID" value="KAG6291237.1"/>
    <property type="molecule type" value="Genomic_DNA"/>
</dbReference>
<evidence type="ECO:0000313" key="2">
    <source>
        <dbReference type="Proteomes" id="UP000707071"/>
    </source>
</evidence>
<sequence length="313" mass="34872">MPLNLLDLPVDVLDLILRPLLVQADAITLCPCGYLERREAPRVGPQGRLLVEGIHYTLARFLVEPLPILLTHSAIYGIASRLFYRGNIFVLNLQGIHGAHVWNCLHDFSEGALSHAEASQSISVAEGSDDNRKRKILKMRPALRRIRFLEIRIVHLQLWIETLVLPLVRDMITSGNLTQLHVKLYAPHDIQGATLFMASEYSRGSSSLVFWPPLDMDGSDASTPIFERTPLAGLLDALANPQLRIARLWVSGTAANDEAWRPFRIPRFVGARGGVEAGLSAVGDSVEIDWRSITRVLVARVRGRERAVTDSWS</sequence>
<reference evidence="1 2" key="1">
    <citation type="journal article" date="2020" name="bioRxiv">
        <title>Whole genome comparisons of ergot fungi reveals the divergence and evolution of species within the genus Claviceps are the result of varying mechanisms driving genome evolution and host range expansion.</title>
        <authorList>
            <person name="Wyka S.A."/>
            <person name="Mondo S.J."/>
            <person name="Liu M."/>
            <person name="Dettman J."/>
            <person name="Nalam V."/>
            <person name="Broders K.D."/>
        </authorList>
    </citation>
    <scope>NUCLEOTIDE SEQUENCE [LARGE SCALE GENOMIC DNA]</scope>
    <source>
        <strain evidence="1 2">Clav52</strain>
    </source>
</reference>
<keyword evidence="2" id="KW-1185">Reference proteome</keyword>
<organism evidence="1 2">
    <name type="scientific">Claviceps aff. purpurea</name>
    <dbReference type="NCBI Taxonomy" id="1967640"/>
    <lineage>
        <taxon>Eukaryota</taxon>
        <taxon>Fungi</taxon>
        <taxon>Dikarya</taxon>
        <taxon>Ascomycota</taxon>
        <taxon>Pezizomycotina</taxon>
        <taxon>Sordariomycetes</taxon>
        <taxon>Hypocreomycetidae</taxon>
        <taxon>Hypocreales</taxon>
        <taxon>Clavicipitaceae</taxon>
        <taxon>Claviceps</taxon>
    </lineage>
</organism>
<comment type="caution">
    <text evidence="1">The sequence shown here is derived from an EMBL/GenBank/DDBJ whole genome shotgun (WGS) entry which is preliminary data.</text>
</comment>
<proteinExistence type="predicted"/>
<protein>
    <submittedName>
        <fullName evidence="1">Uncharacterized protein</fullName>
    </submittedName>
</protein>